<proteinExistence type="inferred from homology"/>
<dbReference type="PROSITE" id="PS00763">
    <property type="entry name" value="GLUTATHIONE_PEROXID_2"/>
    <property type="match status" value="1"/>
</dbReference>
<dbReference type="EMBL" id="QSFX01000017">
    <property type="protein sequence ID" value="RHA87906.1"/>
    <property type="molecule type" value="Genomic_DNA"/>
</dbReference>
<comment type="similarity">
    <text evidence="1">Belongs to the glutathione peroxidase family.</text>
</comment>
<protein>
    <submittedName>
        <fullName evidence="4">Glutathione peroxidase</fullName>
    </submittedName>
</protein>
<dbReference type="SUPFAM" id="SSF52833">
    <property type="entry name" value="Thioredoxin-like"/>
    <property type="match status" value="1"/>
</dbReference>
<dbReference type="AlphaFoldDB" id="A0A3R6ARY3"/>
<dbReference type="Pfam" id="PF00255">
    <property type="entry name" value="GSHPx"/>
    <property type="match status" value="1"/>
</dbReference>
<dbReference type="GO" id="GO:0034599">
    <property type="term" value="P:cellular response to oxidative stress"/>
    <property type="evidence" value="ECO:0007669"/>
    <property type="project" value="TreeGrafter"/>
</dbReference>
<evidence type="ECO:0000313" key="4">
    <source>
        <dbReference type="EMBL" id="RHA87906.1"/>
    </source>
</evidence>
<organism evidence="4 5">
    <name type="scientific">Roseburia inulinivorans</name>
    <dbReference type="NCBI Taxonomy" id="360807"/>
    <lineage>
        <taxon>Bacteria</taxon>
        <taxon>Bacillati</taxon>
        <taxon>Bacillota</taxon>
        <taxon>Clostridia</taxon>
        <taxon>Lachnospirales</taxon>
        <taxon>Lachnospiraceae</taxon>
        <taxon>Roseburia</taxon>
    </lineage>
</organism>
<dbReference type="RefSeq" id="WP_118581893.1">
    <property type="nucleotide sequence ID" value="NZ_CABJFX010000017.1"/>
</dbReference>
<name>A0A3R6ARY3_9FIRM</name>
<dbReference type="InterPro" id="IPR000889">
    <property type="entry name" value="Glutathione_peroxidase"/>
</dbReference>
<dbReference type="PIRSF" id="PIRSF000303">
    <property type="entry name" value="Glutathion_perox"/>
    <property type="match status" value="1"/>
</dbReference>
<dbReference type="InterPro" id="IPR029760">
    <property type="entry name" value="GPX_CS"/>
</dbReference>
<dbReference type="InterPro" id="IPR036249">
    <property type="entry name" value="Thioredoxin-like_sf"/>
</dbReference>
<reference evidence="4 5" key="1">
    <citation type="submission" date="2018-08" db="EMBL/GenBank/DDBJ databases">
        <title>A genome reference for cultivated species of the human gut microbiota.</title>
        <authorList>
            <person name="Zou Y."/>
            <person name="Xue W."/>
            <person name="Luo G."/>
        </authorList>
    </citation>
    <scope>NUCLEOTIDE SEQUENCE [LARGE SCALE GENOMIC DNA]</scope>
    <source>
        <strain evidence="4 5">AM42-1AC</strain>
    </source>
</reference>
<evidence type="ECO:0000256" key="1">
    <source>
        <dbReference type="ARBA" id="ARBA00006926"/>
    </source>
</evidence>
<sequence>MSKFYDFEAEDVMCNMHKMEEYQEQGFGILDFPCNQFGNQAPGTNEEIVSFCDAKFGITFKHYAKIDVNGADIKWNFTKFLIDRNGNVVERFEPTTDMDVVEEKIREIL</sequence>
<gene>
    <name evidence="4" type="ORF">DW914_10320</name>
</gene>
<evidence type="ECO:0000313" key="5">
    <source>
        <dbReference type="Proteomes" id="UP000283492"/>
    </source>
</evidence>
<dbReference type="PROSITE" id="PS51355">
    <property type="entry name" value="GLUTATHIONE_PEROXID_3"/>
    <property type="match status" value="1"/>
</dbReference>
<evidence type="ECO:0000256" key="3">
    <source>
        <dbReference type="ARBA" id="ARBA00023002"/>
    </source>
</evidence>
<evidence type="ECO:0000256" key="2">
    <source>
        <dbReference type="ARBA" id="ARBA00022559"/>
    </source>
</evidence>
<dbReference type="PANTHER" id="PTHR11592:SF78">
    <property type="entry name" value="GLUTATHIONE PEROXIDASE"/>
    <property type="match status" value="1"/>
</dbReference>
<accession>A0A3R6ARY3</accession>
<comment type="caution">
    <text evidence="4">The sequence shown here is derived from an EMBL/GenBank/DDBJ whole genome shotgun (WGS) entry which is preliminary data.</text>
</comment>
<keyword evidence="3" id="KW-0560">Oxidoreductase</keyword>
<dbReference type="Proteomes" id="UP000283492">
    <property type="component" value="Unassembled WGS sequence"/>
</dbReference>
<dbReference type="Gene3D" id="3.40.30.10">
    <property type="entry name" value="Glutaredoxin"/>
    <property type="match status" value="2"/>
</dbReference>
<keyword evidence="2 4" id="KW-0575">Peroxidase</keyword>
<dbReference type="GO" id="GO:0004601">
    <property type="term" value="F:peroxidase activity"/>
    <property type="evidence" value="ECO:0007669"/>
    <property type="project" value="UniProtKB-KW"/>
</dbReference>
<dbReference type="PANTHER" id="PTHR11592">
    <property type="entry name" value="GLUTATHIONE PEROXIDASE"/>
    <property type="match status" value="1"/>
</dbReference>